<gene>
    <name evidence="1" type="ORF">E3N88_04459</name>
</gene>
<reference evidence="1 2" key="1">
    <citation type="submission" date="2019-05" db="EMBL/GenBank/DDBJ databases">
        <title>Mikania micrantha, genome provides insights into the molecular mechanism of rapid growth.</title>
        <authorList>
            <person name="Liu B."/>
        </authorList>
    </citation>
    <scope>NUCLEOTIDE SEQUENCE [LARGE SCALE GENOMIC DNA]</scope>
    <source>
        <strain evidence="1">NLD-2019</strain>
        <tissue evidence="1">Leaf</tissue>
    </source>
</reference>
<evidence type="ECO:0000313" key="1">
    <source>
        <dbReference type="EMBL" id="KAD7117191.1"/>
    </source>
</evidence>
<keyword evidence="2" id="KW-1185">Reference proteome</keyword>
<name>A0A5N6PWK6_9ASTR</name>
<evidence type="ECO:0000313" key="2">
    <source>
        <dbReference type="Proteomes" id="UP000326396"/>
    </source>
</evidence>
<dbReference type="EMBL" id="SZYD01000002">
    <property type="protein sequence ID" value="KAD7117191.1"/>
    <property type="molecule type" value="Genomic_DNA"/>
</dbReference>
<comment type="caution">
    <text evidence="1">The sequence shown here is derived from an EMBL/GenBank/DDBJ whole genome shotgun (WGS) entry which is preliminary data.</text>
</comment>
<sequence length="88" mass="9431">MASKGCYRGLEVEDGRMVACSAEDMSEIDRLAIICLGFIRFCRLGGFAYRDGASNSSPRTAADFGSQTPRCRSRTATMLLAGPSQGDV</sequence>
<organism evidence="1 2">
    <name type="scientific">Mikania micrantha</name>
    <name type="common">bitter vine</name>
    <dbReference type="NCBI Taxonomy" id="192012"/>
    <lineage>
        <taxon>Eukaryota</taxon>
        <taxon>Viridiplantae</taxon>
        <taxon>Streptophyta</taxon>
        <taxon>Embryophyta</taxon>
        <taxon>Tracheophyta</taxon>
        <taxon>Spermatophyta</taxon>
        <taxon>Magnoliopsida</taxon>
        <taxon>eudicotyledons</taxon>
        <taxon>Gunneridae</taxon>
        <taxon>Pentapetalae</taxon>
        <taxon>asterids</taxon>
        <taxon>campanulids</taxon>
        <taxon>Asterales</taxon>
        <taxon>Asteraceae</taxon>
        <taxon>Asteroideae</taxon>
        <taxon>Heliantheae alliance</taxon>
        <taxon>Eupatorieae</taxon>
        <taxon>Mikania</taxon>
    </lineage>
</organism>
<protein>
    <submittedName>
        <fullName evidence="1">Uncharacterized protein</fullName>
    </submittedName>
</protein>
<dbReference type="AlphaFoldDB" id="A0A5N6PWK6"/>
<dbReference type="Proteomes" id="UP000326396">
    <property type="component" value="Linkage Group LG10"/>
</dbReference>
<accession>A0A5N6PWK6</accession>
<proteinExistence type="predicted"/>